<accession>A0A376L4G2</accession>
<reference evidence="2 3" key="1">
    <citation type="submission" date="2018-06" db="EMBL/GenBank/DDBJ databases">
        <authorList>
            <consortium name="Pathogen Informatics"/>
            <person name="Doyle S."/>
        </authorList>
    </citation>
    <scope>NUCLEOTIDE SEQUENCE [LARGE SCALE GENOMIC DNA]</scope>
    <source>
        <strain evidence="2 3">NCTC10418</strain>
    </source>
</reference>
<evidence type="ECO:0000313" key="2">
    <source>
        <dbReference type="EMBL" id="STE89140.1"/>
    </source>
</evidence>
<sequence length="284" mass="30625">MKLVFNMKKLIIMSFIVLVAKAHAYDQVAEAFSPGGWNEDIAFRINAGCNGRCTPGRSNITVAFLVPNGWEMMPNNNTASGPGAGHATCNFNNYGIFEAGGQIVLSQGSNNTSQQYDYNTFACEKGISVRRVSDSVGLTLSARRINDSGDITTVRVFVRNGGGVELKKWNLQQDWAAVADLSRQMAASVPSRITIHYNSKIDLSPGEMKPMFQVSEAYGNYTVNVNIVGDASGDLMLVNSSGSAGNNVCNGSLRNGDECKIRANSNISWYGQKQATANITLSII</sequence>
<name>A0A376L4G2_ECOLX</name>
<proteinExistence type="predicted"/>
<dbReference type="AlphaFoldDB" id="A0A376L4G2"/>
<evidence type="ECO:0000256" key="1">
    <source>
        <dbReference type="SAM" id="SignalP"/>
    </source>
</evidence>
<dbReference type="Proteomes" id="UP000255460">
    <property type="component" value="Unassembled WGS sequence"/>
</dbReference>
<gene>
    <name evidence="2" type="ORF">NCTC10418_06862</name>
</gene>
<evidence type="ECO:0000313" key="3">
    <source>
        <dbReference type="Proteomes" id="UP000255460"/>
    </source>
</evidence>
<evidence type="ECO:0008006" key="4">
    <source>
        <dbReference type="Google" id="ProtNLM"/>
    </source>
</evidence>
<dbReference type="EMBL" id="UFZQ01000001">
    <property type="protein sequence ID" value="STE89140.1"/>
    <property type="molecule type" value="Genomic_DNA"/>
</dbReference>
<protein>
    <recommendedName>
        <fullName evidence="4">Fimbrial protein</fullName>
    </recommendedName>
</protein>
<organism evidence="2 3">
    <name type="scientific">Escherichia coli</name>
    <dbReference type="NCBI Taxonomy" id="562"/>
    <lineage>
        <taxon>Bacteria</taxon>
        <taxon>Pseudomonadati</taxon>
        <taxon>Pseudomonadota</taxon>
        <taxon>Gammaproteobacteria</taxon>
        <taxon>Enterobacterales</taxon>
        <taxon>Enterobacteriaceae</taxon>
        <taxon>Escherichia</taxon>
    </lineage>
</organism>
<keyword evidence="1" id="KW-0732">Signal</keyword>
<feature type="chain" id="PRO_5016903916" description="Fimbrial protein" evidence="1">
    <location>
        <begin position="25"/>
        <end position="284"/>
    </location>
</feature>
<feature type="signal peptide" evidence="1">
    <location>
        <begin position="1"/>
        <end position="24"/>
    </location>
</feature>